<dbReference type="Proteomes" id="UP000464178">
    <property type="component" value="Chromosome"/>
</dbReference>
<reference evidence="3 4" key="1">
    <citation type="submission" date="2019-05" db="EMBL/GenBank/DDBJ databases">
        <authorList>
            <consortium name="Science for Life Laboratories"/>
        </authorList>
    </citation>
    <scope>NUCLEOTIDE SEQUENCE [LARGE SCALE GENOMIC DNA]</scope>
    <source>
        <strain evidence="3">Soil9</strain>
    </source>
</reference>
<feature type="compositionally biased region" description="Low complexity" evidence="1">
    <location>
        <begin position="117"/>
        <end position="139"/>
    </location>
</feature>
<dbReference type="RefSeq" id="WP_162669338.1">
    <property type="nucleotide sequence ID" value="NZ_LR593886.1"/>
</dbReference>
<keyword evidence="4" id="KW-1185">Reference proteome</keyword>
<dbReference type="KEGG" id="gms:SOIL9_28650"/>
<feature type="chain" id="PRO_5026858297" description="Carboxypeptidase regulatory-like domain-containing protein" evidence="2">
    <location>
        <begin position="21"/>
        <end position="210"/>
    </location>
</feature>
<feature type="region of interest" description="Disordered" evidence="1">
    <location>
        <begin position="114"/>
        <end position="158"/>
    </location>
</feature>
<dbReference type="PROSITE" id="PS51257">
    <property type="entry name" value="PROKAR_LIPOPROTEIN"/>
    <property type="match status" value="1"/>
</dbReference>
<dbReference type="AlphaFoldDB" id="A0A6P2D142"/>
<evidence type="ECO:0008006" key="5">
    <source>
        <dbReference type="Google" id="ProtNLM"/>
    </source>
</evidence>
<evidence type="ECO:0000256" key="1">
    <source>
        <dbReference type="SAM" id="MobiDB-lite"/>
    </source>
</evidence>
<protein>
    <recommendedName>
        <fullName evidence="5">Carboxypeptidase regulatory-like domain-containing protein</fullName>
    </recommendedName>
</protein>
<evidence type="ECO:0000256" key="2">
    <source>
        <dbReference type="SAM" id="SignalP"/>
    </source>
</evidence>
<proteinExistence type="predicted"/>
<name>A0A6P2D142_9BACT</name>
<gene>
    <name evidence="3" type="ORF">SOIL9_28650</name>
</gene>
<accession>A0A6P2D142</accession>
<evidence type="ECO:0000313" key="4">
    <source>
        <dbReference type="Proteomes" id="UP000464178"/>
    </source>
</evidence>
<feature type="signal peptide" evidence="2">
    <location>
        <begin position="1"/>
        <end position="20"/>
    </location>
</feature>
<sequence length="210" mass="21065">MLIRTASCFAALAFGITLLAGCGSGPPEIKTAPNDKEHPTFGIPIAKSGTSTVTGKATLNGEPLVVGRVLLFTSDGLVMSIGTIDGTGTYKLSGVPDGPASAVVLLDPDGKMPFPTGGSVSAGPSAKGGPPGKMGAPMKGPAPPGPQGKGGGTGIQPLPAPFLEQLRFTIPAKEQAKYRAAHAKYGQSTTANPLKLTVAGDTTFDLILTN</sequence>
<keyword evidence="2" id="KW-0732">Signal</keyword>
<evidence type="ECO:0000313" key="3">
    <source>
        <dbReference type="EMBL" id="VTR94849.1"/>
    </source>
</evidence>
<organism evidence="3 4">
    <name type="scientific">Gemmata massiliana</name>
    <dbReference type="NCBI Taxonomy" id="1210884"/>
    <lineage>
        <taxon>Bacteria</taxon>
        <taxon>Pseudomonadati</taxon>
        <taxon>Planctomycetota</taxon>
        <taxon>Planctomycetia</taxon>
        <taxon>Gemmatales</taxon>
        <taxon>Gemmataceae</taxon>
        <taxon>Gemmata</taxon>
    </lineage>
</organism>
<dbReference type="EMBL" id="LR593886">
    <property type="protein sequence ID" value="VTR94849.1"/>
    <property type="molecule type" value="Genomic_DNA"/>
</dbReference>